<dbReference type="NCBIfam" id="TIGR01884">
    <property type="entry name" value="cas_HTH"/>
    <property type="match status" value="1"/>
</dbReference>
<dbReference type="InterPro" id="IPR010163">
    <property type="entry name" value="Csa3"/>
</dbReference>
<name>A0A2Z5PG45_METMI</name>
<feature type="domain" description="HFX-2341-like N-terminal" evidence="1">
    <location>
        <begin position="16"/>
        <end position="126"/>
    </location>
</feature>
<accession>A0A2Z5PG45</accession>
<sequence>MRTILTMVKILLATLYSFEPIIAASNKIGADRLILLVDYEPDNTQQKSIDLINDSLGSVLKIDTVNTDVYDIVEVSKETVEIIDSLSDTDEIYVDITAGRKTKALGLLFGAYARISRIKRIMYVKEENKQLVYLPKLSYQITPAQYKIIEYINKNKISSMAEFSENVNVSKAMLYKHVKELKDMDILEETPEGLNLTDYGRIVIL</sequence>
<organism evidence="2 3">
    <name type="scientific">Methanococcus maripaludis OS7</name>
    <dbReference type="NCBI Taxonomy" id="637915"/>
    <lineage>
        <taxon>Archaea</taxon>
        <taxon>Methanobacteriati</taxon>
        <taxon>Methanobacteriota</taxon>
        <taxon>Methanomada group</taxon>
        <taxon>Methanococci</taxon>
        <taxon>Methanococcales</taxon>
        <taxon>Methanococcaceae</taxon>
        <taxon>Methanococcus</taxon>
    </lineage>
</organism>
<dbReference type="InterPro" id="IPR036390">
    <property type="entry name" value="WH_DNA-bd_sf"/>
</dbReference>
<protein>
    <recommendedName>
        <fullName evidence="1">HFX-2341-like N-terminal domain-containing protein</fullName>
    </recommendedName>
</protein>
<dbReference type="InterPro" id="IPR036388">
    <property type="entry name" value="WH-like_DNA-bd_sf"/>
</dbReference>
<dbReference type="Proteomes" id="UP000263689">
    <property type="component" value="Chromosome"/>
</dbReference>
<evidence type="ECO:0000259" key="1">
    <source>
        <dbReference type="Pfam" id="PF19810"/>
    </source>
</evidence>
<dbReference type="KEGG" id="mmao:MMOS7_08130"/>
<dbReference type="SUPFAM" id="SSF46785">
    <property type="entry name" value="Winged helix' DNA-binding domain"/>
    <property type="match status" value="1"/>
</dbReference>
<dbReference type="EMBL" id="AP011528">
    <property type="protein sequence ID" value="BAP62899.1"/>
    <property type="molecule type" value="Genomic_DNA"/>
</dbReference>
<proteinExistence type="predicted"/>
<reference evidence="2 3" key="1">
    <citation type="submission" date="2009-06" db="EMBL/GenBank/DDBJ databases">
        <title>Molecular Evidence for Microbiologically Influenced Corrosion from genome of Methanogen.</title>
        <authorList>
            <person name="Ito N."/>
            <person name="Tsurumaru H."/>
            <person name="Shimizu A."/>
            <person name="Harada T."/>
            <person name="Hosoyama A."/>
            <person name="Horikawa H."/>
            <person name="Wakai S."/>
            <person name="Sasaki K."/>
            <person name="Nishijima K."/>
            <person name="Ataku H."/>
            <person name="Yamazaki J."/>
            <person name="Mise M."/>
            <person name="Yamazaki S."/>
            <person name="Tanikawa S."/>
            <person name="Harayama S."/>
            <person name="Fujita N."/>
        </authorList>
    </citation>
    <scope>NUCLEOTIDE SEQUENCE [LARGE SCALE GENOMIC DNA]</scope>
    <source>
        <strain evidence="3">OS7 ( NBRC 103642)</strain>
    </source>
</reference>
<dbReference type="Gene3D" id="1.10.10.10">
    <property type="entry name" value="Winged helix-like DNA-binding domain superfamily/Winged helix DNA-binding domain"/>
    <property type="match status" value="1"/>
</dbReference>
<dbReference type="Pfam" id="PF19810">
    <property type="entry name" value="HFX_2341_N"/>
    <property type="match status" value="1"/>
</dbReference>
<gene>
    <name evidence="2" type="ORF">MMOS7_08130</name>
</gene>
<dbReference type="Gene3D" id="3.40.50.10770">
    <property type="entry name" value="Hypothetical protein VC1899 like domain (Restriction endonuclease-like)"/>
    <property type="match status" value="1"/>
</dbReference>
<dbReference type="InterPro" id="IPR046260">
    <property type="entry name" value="HFX_2341-like_N"/>
</dbReference>
<evidence type="ECO:0000313" key="2">
    <source>
        <dbReference type="EMBL" id="BAP62899.1"/>
    </source>
</evidence>
<dbReference type="AlphaFoldDB" id="A0A2Z5PG45"/>
<evidence type="ECO:0000313" key="3">
    <source>
        <dbReference type="Proteomes" id="UP000263689"/>
    </source>
</evidence>